<dbReference type="EMBL" id="LDJK01000008">
    <property type="protein sequence ID" value="KRG76405.1"/>
    <property type="molecule type" value="Genomic_DNA"/>
</dbReference>
<dbReference type="PATRIC" id="fig|517011.3.peg.3096"/>
<keyword evidence="1" id="KW-0812">Transmembrane</keyword>
<accession>A0A0R0D4A9</accession>
<evidence type="ECO:0000313" key="2">
    <source>
        <dbReference type="EMBL" id="KRG76405.1"/>
    </source>
</evidence>
<evidence type="ECO:0000313" key="3">
    <source>
        <dbReference type="Proteomes" id="UP000051386"/>
    </source>
</evidence>
<gene>
    <name evidence="2" type="ORF">ABB28_02870</name>
</gene>
<protein>
    <submittedName>
        <fullName evidence="2">Uncharacterized protein</fullName>
    </submittedName>
</protein>
<proteinExistence type="predicted"/>
<name>A0A0R0D4A9_9GAMM</name>
<dbReference type="AlphaFoldDB" id="A0A0R0D4A9"/>
<keyword evidence="3" id="KW-1185">Reference proteome</keyword>
<evidence type="ECO:0000256" key="1">
    <source>
        <dbReference type="SAM" id="Phobius"/>
    </source>
</evidence>
<dbReference type="RefSeq" id="WP_057507177.1">
    <property type="nucleotide sequence ID" value="NZ_LDJK01000008.1"/>
</dbReference>
<keyword evidence="1" id="KW-1133">Transmembrane helix</keyword>
<sequence length="198" mass="21295">MLLVAGLLGAIGLASSDFQPSRGLQFAAGVIAVLTAFWAVWAQPRPDVVYSPLQGRRRQVRSLYSPSWVVFPAALLAGWVFTAHGAGMMLASVVGVDHTRNGTVMYSARHEPPARSRRPPCTVLSVVVETGRGPVHVRHCDASLGGRILPTGMDVTYRTRESALGLFVDREPALPQLDAALEMADRAEQQAARAAGRR</sequence>
<reference evidence="2 3" key="1">
    <citation type="submission" date="2015-05" db="EMBL/GenBank/DDBJ databases">
        <title>Genome sequencing and analysis of members of genus Stenotrophomonas.</title>
        <authorList>
            <person name="Patil P.P."/>
            <person name="Midha S."/>
            <person name="Patil P.B."/>
        </authorList>
    </citation>
    <scope>NUCLEOTIDE SEQUENCE [LARGE SCALE GENOMIC DNA]</scope>
    <source>
        <strain evidence="2 3">DSM 21508</strain>
    </source>
</reference>
<comment type="caution">
    <text evidence="2">The sequence shown here is derived from an EMBL/GenBank/DDBJ whole genome shotgun (WGS) entry which is preliminary data.</text>
</comment>
<feature type="transmembrane region" description="Helical" evidence="1">
    <location>
        <begin position="26"/>
        <end position="42"/>
    </location>
</feature>
<feature type="transmembrane region" description="Helical" evidence="1">
    <location>
        <begin position="63"/>
        <end position="81"/>
    </location>
</feature>
<keyword evidence="1" id="KW-0472">Membrane</keyword>
<dbReference type="Proteomes" id="UP000051386">
    <property type="component" value="Unassembled WGS sequence"/>
</dbReference>
<organism evidence="2 3">
    <name type="scientific">Stenotrophomonas chelatiphaga</name>
    <dbReference type="NCBI Taxonomy" id="517011"/>
    <lineage>
        <taxon>Bacteria</taxon>
        <taxon>Pseudomonadati</taxon>
        <taxon>Pseudomonadota</taxon>
        <taxon>Gammaproteobacteria</taxon>
        <taxon>Lysobacterales</taxon>
        <taxon>Lysobacteraceae</taxon>
        <taxon>Stenotrophomonas</taxon>
    </lineage>
</organism>